<organism evidence="2 3">
    <name type="scientific">Acer yangbiense</name>
    <dbReference type="NCBI Taxonomy" id="1000413"/>
    <lineage>
        <taxon>Eukaryota</taxon>
        <taxon>Viridiplantae</taxon>
        <taxon>Streptophyta</taxon>
        <taxon>Embryophyta</taxon>
        <taxon>Tracheophyta</taxon>
        <taxon>Spermatophyta</taxon>
        <taxon>Magnoliopsida</taxon>
        <taxon>eudicotyledons</taxon>
        <taxon>Gunneridae</taxon>
        <taxon>Pentapetalae</taxon>
        <taxon>rosids</taxon>
        <taxon>malvids</taxon>
        <taxon>Sapindales</taxon>
        <taxon>Sapindaceae</taxon>
        <taxon>Hippocastanoideae</taxon>
        <taxon>Acereae</taxon>
        <taxon>Acer</taxon>
    </lineage>
</organism>
<dbReference type="OrthoDB" id="1921232at2759"/>
<gene>
    <name evidence="2" type="ORF">EZV62_003550</name>
</gene>
<dbReference type="PANTHER" id="PTHR24177:SF365">
    <property type="entry name" value="ANKYRIN REPEAT-CONTAINING PROTEIN NPR4-LIKE ISOFORM X1"/>
    <property type="match status" value="1"/>
</dbReference>
<dbReference type="SUPFAM" id="SSF48403">
    <property type="entry name" value="Ankyrin repeat"/>
    <property type="match status" value="1"/>
</dbReference>
<dbReference type="GO" id="GO:0016020">
    <property type="term" value="C:membrane"/>
    <property type="evidence" value="ECO:0007669"/>
    <property type="project" value="TreeGrafter"/>
</dbReference>
<dbReference type="Gene3D" id="1.25.40.20">
    <property type="entry name" value="Ankyrin repeat-containing domain"/>
    <property type="match status" value="1"/>
</dbReference>
<dbReference type="SMART" id="SM00248">
    <property type="entry name" value="ANK"/>
    <property type="match status" value="3"/>
</dbReference>
<dbReference type="EMBL" id="VAHF01000002">
    <property type="protein sequence ID" value="TXG68615.1"/>
    <property type="molecule type" value="Genomic_DNA"/>
</dbReference>
<dbReference type="InterPro" id="IPR002110">
    <property type="entry name" value="Ankyrin_rpt"/>
</dbReference>
<feature type="compositionally biased region" description="Polar residues" evidence="1">
    <location>
        <begin position="1"/>
        <end position="20"/>
    </location>
</feature>
<reference evidence="3" key="1">
    <citation type="journal article" date="2019" name="Gigascience">
        <title>De novo genome assembly of the endangered Acer yangbiense, a plant species with extremely small populations endemic to Yunnan Province, China.</title>
        <authorList>
            <person name="Yang J."/>
            <person name="Wariss H.M."/>
            <person name="Tao L."/>
            <person name="Zhang R."/>
            <person name="Yun Q."/>
            <person name="Hollingsworth P."/>
            <person name="Dao Z."/>
            <person name="Luo G."/>
            <person name="Guo H."/>
            <person name="Ma Y."/>
            <person name="Sun W."/>
        </authorList>
    </citation>
    <scope>NUCLEOTIDE SEQUENCE [LARGE SCALE GENOMIC DNA]</scope>
    <source>
        <strain evidence="3">cv. Malutang</strain>
    </source>
</reference>
<name>A0A5C7IHQ3_9ROSI</name>
<dbReference type="InterPro" id="IPR036770">
    <property type="entry name" value="Ankyrin_rpt-contain_sf"/>
</dbReference>
<proteinExistence type="predicted"/>
<dbReference type="Proteomes" id="UP000323000">
    <property type="component" value="Chromosome 2"/>
</dbReference>
<sequence length="567" mass="63275">MSQQLESGNVQPNVNPSFQSSHERGDLQPNVDPFLQPNYHESGGEQSNVNPFLQPNQESGDVQPNVNHSLQPNHESGGQQPNADPSLQPNRESGGEQPEANPSLQPNHENMPCTGISEEPRLSQPQSAGGNAHQPKLSEARGANEITTGERLKYYRPLYLAAHRGDWETAKSFIEKDQNALTADITSRSKTVLHVATLCCQWGFVLKLLERLSPESIEGKSEGGNTVLHYVAQGGCLKTAKALVQKNAGLLQMVNSDGDLPLFVSITSESNKEMVWYLSLITQVTVPPRILRHLILSGCHDIALYYVQKYPNLALAKDGNGNSLLYWLATNPSCFFSGSNLGFFERLIYKFVHVKIKNAPTHLVMVNIEESTDGQPRSLATQVLQLFKRLFWKAIAQLAPSVKTVRDAKLKHKCAVELVTHVCTQLSTMRFQEIVHFLQNPQPILGTAVTCGIEEFVRTLLQHFPEILYYEVLPHRNILQAAIEYRQEKIVNIMKEISQTITKNMCSPKKESETITLHLAGRLAPAFKLFSVSGAASQMQRELQWFKVYCLALEIKAGYSSNYKIIP</sequence>
<accession>A0A5C7IHQ3</accession>
<protein>
    <submittedName>
        <fullName evidence="2">Uncharacterized protein</fullName>
    </submittedName>
</protein>
<dbReference type="AlphaFoldDB" id="A0A5C7IHQ3"/>
<feature type="compositionally biased region" description="Polar residues" evidence="1">
    <location>
        <begin position="44"/>
        <end position="91"/>
    </location>
</feature>
<dbReference type="Pfam" id="PF00023">
    <property type="entry name" value="Ank"/>
    <property type="match status" value="1"/>
</dbReference>
<feature type="region of interest" description="Disordered" evidence="1">
    <location>
        <begin position="1"/>
        <end position="144"/>
    </location>
</feature>
<keyword evidence="3" id="KW-1185">Reference proteome</keyword>
<evidence type="ECO:0000313" key="3">
    <source>
        <dbReference type="Proteomes" id="UP000323000"/>
    </source>
</evidence>
<evidence type="ECO:0000313" key="2">
    <source>
        <dbReference type="EMBL" id="TXG68615.1"/>
    </source>
</evidence>
<dbReference type="PANTHER" id="PTHR24177">
    <property type="entry name" value="CASKIN"/>
    <property type="match status" value="1"/>
</dbReference>
<comment type="caution">
    <text evidence="2">The sequence shown here is derived from an EMBL/GenBank/DDBJ whole genome shotgun (WGS) entry which is preliminary data.</text>
</comment>
<evidence type="ECO:0000256" key="1">
    <source>
        <dbReference type="SAM" id="MobiDB-lite"/>
    </source>
</evidence>